<feature type="compositionally biased region" description="Basic and acidic residues" evidence="1">
    <location>
        <begin position="68"/>
        <end position="81"/>
    </location>
</feature>
<comment type="caution">
    <text evidence="2">The sequence shown here is derived from an EMBL/GenBank/DDBJ whole genome shotgun (WGS) entry which is preliminary data.</text>
</comment>
<dbReference type="RefSeq" id="WP_168063293.1">
    <property type="nucleotide sequence ID" value="NZ_VTOW01000006.1"/>
</dbReference>
<protein>
    <submittedName>
        <fullName evidence="2">Uncharacterized protein</fullName>
    </submittedName>
</protein>
<dbReference type="EMBL" id="VTOW01000006">
    <property type="protein sequence ID" value="NKE73341.1"/>
    <property type="molecule type" value="Genomic_DNA"/>
</dbReference>
<evidence type="ECO:0000313" key="3">
    <source>
        <dbReference type="Proteomes" id="UP000534783"/>
    </source>
</evidence>
<organism evidence="2 3">
    <name type="scientific">Candidatus Manganitrophus noduliformans</name>
    <dbReference type="NCBI Taxonomy" id="2606439"/>
    <lineage>
        <taxon>Bacteria</taxon>
        <taxon>Pseudomonadati</taxon>
        <taxon>Nitrospirota</taxon>
        <taxon>Nitrospiria</taxon>
        <taxon>Candidatus Troglogloeales</taxon>
        <taxon>Candidatus Manganitrophaceae</taxon>
        <taxon>Candidatus Manganitrophus</taxon>
    </lineage>
</organism>
<evidence type="ECO:0000256" key="1">
    <source>
        <dbReference type="SAM" id="MobiDB-lite"/>
    </source>
</evidence>
<evidence type="ECO:0000313" key="2">
    <source>
        <dbReference type="EMBL" id="NKE73341.1"/>
    </source>
</evidence>
<accession>A0A7X6ID83</accession>
<proteinExistence type="predicted"/>
<keyword evidence="3" id="KW-1185">Reference proteome</keyword>
<reference evidence="2 3" key="1">
    <citation type="journal article" date="2020" name="Nature">
        <title>Bacterial chemolithoautotrophy via manganese oxidation.</title>
        <authorList>
            <person name="Yu H."/>
            <person name="Leadbetter J.R."/>
        </authorList>
    </citation>
    <scope>NUCLEOTIDE SEQUENCE [LARGE SCALE GENOMIC DNA]</scope>
    <source>
        <strain evidence="2 3">Mn-1</strain>
    </source>
</reference>
<name>A0A7X6ID83_9BACT</name>
<feature type="region of interest" description="Disordered" evidence="1">
    <location>
        <begin position="33"/>
        <end position="81"/>
    </location>
</feature>
<gene>
    <name evidence="2" type="ORF">MNODULE_21510</name>
</gene>
<dbReference type="Proteomes" id="UP000534783">
    <property type="component" value="Unassembled WGS sequence"/>
</dbReference>
<dbReference type="AlphaFoldDB" id="A0A7X6ID83"/>
<sequence>MKRRTGLVLIGIWMGTLLFGVFPAGAEGEKVVHPVRPVQSERDLGSDRSATVEPEDRGGGGLDDPLEFEARRETPPPQREAEALRFHQNSTLERFENADAHGQLVLSFSSEGVELKLRSITGAEAPVAGANRSPEE</sequence>